<dbReference type="InterPro" id="IPR036942">
    <property type="entry name" value="Beta-barrel_TonB_sf"/>
</dbReference>
<evidence type="ECO:0000256" key="3">
    <source>
        <dbReference type="ARBA" id="ARBA00022452"/>
    </source>
</evidence>
<reference evidence="12 13" key="1">
    <citation type="journal article" date="2012" name="J. Bacteriol.">
        <title>Genome sequence of the highly efficient arsenite-oxidizing bacterium Achromobacter arsenitoxydans SY8.</title>
        <authorList>
            <person name="Li X."/>
            <person name="Hu Y."/>
            <person name="Gong J."/>
            <person name="Lin Y."/>
            <person name="Johnstone L."/>
            <person name="Rensing C."/>
            <person name="Wang G."/>
        </authorList>
    </citation>
    <scope>NUCLEOTIDE SEQUENCE [LARGE SCALE GENOMIC DNA]</scope>
    <source>
        <strain evidence="12 13">SY8</strain>
    </source>
</reference>
<organism evidence="12 13">
    <name type="scientific">Achromobacter arsenitoxydans SY8</name>
    <dbReference type="NCBI Taxonomy" id="477184"/>
    <lineage>
        <taxon>Bacteria</taxon>
        <taxon>Pseudomonadati</taxon>
        <taxon>Pseudomonadota</taxon>
        <taxon>Betaproteobacteria</taxon>
        <taxon>Burkholderiales</taxon>
        <taxon>Alcaligenaceae</taxon>
        <taxon>Achromobacter</taxon>
    </lineage>
</organism>
<evidence type="ECO:0000256" key="1">
    <source>
        <dbReference type="ARBA" id="ARBA00004571"/>
    </source>
</evidence>
<evidence type="ECO:0000313" key="13">
    <source>
        <dbReference type="Proteomes" id="UP000003113"/>
    </source>
</evidence>
<keyword evidence="7" id="KW-0408">Iron</keyword>
<dbReference type="PANTHER" id="PTHR32552">
    <property type="entry name" value="FERRICHROME IRON RECEPTOR-RELATED"/>
    <property type="match status" value="1"/>
</dbReference>
<keyword evidence="9 11" id="KW-0472">Membrane</keyword>
<keyword evidence="13" id="KW-1185">Reference proteome</keyword>
<comment type="caution">
    <text evidence="12">The sequence shown here is derived from an EMBL/GenBank/DDBJ whole genome shotgun (WGS) entry which is preliminary data.</text>
</comment>
<dbReference type="InterPro" id="IPR039426">
    <property type="entry name" value="TonB-dep_rcpt-like"/>
</dbReference>
<keyword evidence="12" id="KW-0675">Receptor</keyword>
<dbReference type="PROSITE" id="PS52016">
    <property type="entry name" value="TONB_DEPENDENT_REC_3"/>
    <property type="match status" value="1"/>
</dbReference>
<comment type="similarity">
    <text evidence="11">Belongs to the TonB-dependent receptor family.</text>
</comment>
<dbReference type="AlphaFoldDB" id="H0F7Z1"/>
<evidence type="ECO:0000256" key="4">
    <source>
        <dbReference type="ARBA" id="ARBA00022496"/>
    </source>
</evidence>
<keyword evidence="4" id="KW-0410">Iron transport</keyword>
<dbReference type="RefSeq" id="WP_008163401.1">
    <property type="nucleotide sequence ID" value="NZ_AGUF01000052.1"/>
</dbReference>
<keyword evidence="2 11" id="KW-0813">Transport</keyword>
<dbReference type="OrthoDB" id="127311at2"/>
<gene>
    <name evidence="12" type="ORF">KYC_14447</name>
</gene>
<keyword evidence="6" id="KW-0732">Signal</keyword>
<dbReference type="PATRIC" id="fig|477184.5.peg.2863"/>
<evidence type="ECO:0000256" key="11">
    <source>
        <dbReference type="PROSITE-ProRule" id="PRU01360"/>
    </source>
</evidence>
<evidence type="ECO:0000313" key="12">
    <source>
        <dbReference type="EMBL" id="EHK65424.1"/>
    </source>
</evidence>
<evidence type="ECO:0000256" key="2">
    <source>
        <dbReference type="ARBA" id="ARBA00022448"/>
    </source>
</evidence>
<evidence type="ECO:0000256" key="5">
    <source>
        <dbReference type="ARBA" id="ARBA00022692"/>
    </source>
</evidence>
<dbReference type="GO" id="GO:0015344">
    <property type="term" value="F:siderophore uptake transmembrane transporter activity"/>
    <property type="evidence" value="ECO:0007669"/>
    <property type="project" value="TreeGrafter"/>
</dbReference>
<dbReference type="EMBL" id="AGUF01000052">
    <property type="protein sequence ID" value="EHK65424.1"/>
    <property type="molecule type" value="Genomic_DNA"/>
</dbReference>
<dbReference type="SUPFAM" id="SSF56935">
    <property type="entry name" value="Porins"/>
    <property type="match status" value="1"/>
</dbReference>
<evidence type="ECO:0000256" key="8">
    <source>
        <dbReference type="ARBA" id="ARBA00023065"/>
    </source>
</evidence>
<keyword evidence="8" id="KW-0406">Ion transport</keyword>
<proteinExistence type="inferred from homology"/>
<dbReference type="Gene3D" id="2.40.170.20">
    <property type="entry name" value="TonB-dependent receptor, beta-barrel domain"/>
    <property type="match status" value="1"/>
</dbReference>
<keyword evidence="10 11" id="KW-0998">Cell outer membrane</keyword>
<dbReference type="eggNOG" id="COG4774">
    <property type="taxonomic scope" value="Bacteria"/>
</dbReference>
<dbReference type="PANTHER" id="PTHR32552:SF68">
    <property type="entry name" value="FERRICHROME OUTER MEMBRANE TRANSPORTER_PHAGE RECEPTOR"/>
    <property type="match status" value="1"/>
</dbReference>
<evidence type="ECO:0000256" key="10">
    <source>
        <dbReference type="ARBA" id="ARBA00023237"/>
    </source>
</evidence>
<name>H0F7Z1_9BURK</name>
<keyword evidence="5 11" id="KW-0812">Transmembrane</keyword>
<dbReference type="GO" id="GO:0009279">
    <property type="term" value="C:cell outer membrane"/>
    <property type="evidence" value="ECO:0007669"/>
    <property type="project" value="UniProtKB-SubCell"/>
</dbReference>
<comment type="subcellular location">
    <subcellularLocation>
        <location evidence="1 11">Cell outer membrane</location>
        <topology evidence="1 11">Multi-pass membrane protein</topology>
    </subcellularLocation>
</comment>
<evidence type="ECO:0000256" key="9">
    <source>
        <dbReference type="ARBA" id="ARBA00023136"/>
    </source>
</evidence>
<keyword evidence="3 11" id="KW-1134">Transmembrane beta strand</keyword>
<evidence type="ECO:0000256" key="6">
    <source>
        <dbReference type="ARBA" id="ARBA00022729"/>
    </source>
</evidence>
<dbReference type="Proteomes" id="UP000003113">
    <property type="component" value="Unassembled WGS sequence"/>
</dbReference>
<sequence length="75" mass="8200">MERNQDNAVKVPAVTLADAAIRYDLGRASSAMKGATLSLNASNLFDKEYVASCNNVNLCFYGPGRVVLATLRYNW</sequence>
<evidence type="ECO:0000256" key="7">
    <source>
        <dbReference type="ARBA" id="ARBA00023004"/>
    </source>
</evidence>
<accession>H0F7Z1</accession>
<dbReference type="STRING" id="477184.KYC_14447"/>
<protein>
    <submittedName>
        <fullName evidence="12">Iron uptake receptor</fullName>
    </submittedName>
</protein>